<organism evidence="1 2">
    <name type="scientific">Aspergillus pseudodeflectus</name>
    <dbReference type="NCBI Taxonomy" id="176178"/>
    <lineage>
        <taxon>Eukaryota</taxon>
        <taxon>Fungi</taxon>
        <taxon>Dikarya</taxon>
        <taxon>Ascomycota</taxon>
        <taxon>Pezizomycotina</taxon>
        <taxon>Eurotiomycetes</taxon>
        <taxon>Eurotiomycetidae</taxon>
        <taxon>Eurotiales</taxon>
        <taxon>Aspergillaceae</taxon>
        <taxon>Aspergillus</taxon>
        <taxon>Aspergillus subgen. Nidulantes</taxon>
    </lineage>
</organism>
<dbReference type="EMBL" id="JBFXLR010000003">
    <property type="protein sequence ID" value="KAL2859261.1"/>
    <property type="molecule type" value="Genomic_DNA"/>
</dbReference>
<gene>
    <name evidence="1" type="ORF">BJX68DRAFT_261705</name>
</gene>
<protein>
    <submittedName>
        <fullName evidence="1">Uncharacterized protein</fullName>
    </submittedName>
</protein>
<dbReference type="Proteomes" id="UP001610444">
    <property type="component" value="Unassembled WGS sequence"/>
</dbReference>
<comment type="caution">
    <text evidence="1">The sequence shown here is derived from an EMBL/GenBank/DDBJ whole genome shotgun (WGS) entry which is preliminary data.</text>
</comment>
<accession>A0ABR4L402</accession>
<dbReference type="GeneID" id="98159380"/>
<name>A0ABR4L402_9EURO</name>
<reference evidence="1 2" key="1">
    <citation type="submission" date="2024-07" db="EMBL/GenBank/DDBJ databases">
        <title>Section-level genome sequencing and comparative genomics of Aspergillus sections Usti and Cavernicolus.</title>
        <authorList>
            <consortium name="Lawrence Berkeley National Laboratory"/>
            <person name="Nybo J.L."/>
            <person name="Vesth T.C."/>
            <person name="Theobald S."/>
            <person name="Frisvad J.C."/>
            <person name="Larsen T.O."/>
            <person name="Kjaerboelling I."/>
            <person name="Rothschild-Mancinelli K."/>
            <person name="Lyhne E.K."/>
            <person name="Kogle M.E."/>
            <person name="Barry K."/>
            <person name="Clum A."/>
            <person name="Na H."/>
            <person name="Ledsgaard L."/>
            <person name="Lin J."/>
            <person name="Lipzen A."/>
            <person name="Kuo A."/>
            <person name="Riley R."/>
            <person name="Mondo S."/>
            <person name="LaButti K."/>
            <person name="Haridas S."/>
            <person name="Pangalinan J."/>
            <person name="Salamov A.A."/>
            <person name="Simmons B.A."/>
            <person name="Magnuson J.K."/>
            <person name="Chen J."/>
            <person name="Drula E."/>
            <person name="Henrissat B."/>
            <person name="Wiebenga A."/>
            <person name="Lubbers R.J."/>
            <person name="Gomes A.C."/>
            <person name="Macurrencykelacurrency M.R."/>
            <person name="Stajich J."/>
            <person name="Grigoriev I.V."/>
            <person name="Mortensen U.H."/>
            <person name="De vries R.P."/>
            <person name="Baker S.E."/>
            <person name="Andersen M.R."/>
        </authorList>
    </citation>
    <scope>NUCLEOTIDE SEQUENCE [LARGE SCALE GENOMIC DNA]</scope>
    <source>
        <strain evidence="1 2">CBS 756.74</strain>
    </source>
</reference>
<keyword evidence="2" id="KW-1185">Reference proteome</keyword>
<evidence type="ECO:0000313" key="2">
    <source>
        <dbReference type="Proteomes" id="UP001610444"/>
    </source>
</evidence>
<dbReference type="RefSeq" id="XP_070904195.1">
    <property type="nucleotide sequence ID" value="XM_071044216.1"/>
</dbReference>
<sequence length="157" mass="18459">MAFTTTTNTTEGQTSTAAAIRNYMAYEVYLGYDECARPDIDTKWIVILHGTTTKSCTWYTTKTLPKLDGYYKLVRRSIHDVEGKHEHKHIKCEYAISKNPIGKIGWDERVLFDALFEATEAQRSRRAIVDWLERVAEEELLDREVFRRVMREFEMLR</sequence>
<proteinExistence type="predicted"/>
<evidence type="ECO:0000313" key="1">
    <source>
        <dbReference type="EMBL" id="KAL2859261.1"/>
    </source>
</evidence>